<reference evidence="6 7" key="2">
    <citation type="submission" date="2017-09" db="EMBL/GenBank/DDBJ databases">
        <title>Extensive intraspecific genome diversity in a model arbuscular mycorrhizal fungus.</title>
        <authorList>
            <person name="Chen E.C."/>
            <person name="Morin E."/>
            <person name="Beaudet D."/>
            <person name="Noel J."/>
            <person name="Ndikumana S."/>
            <person name="Charron P."/>
            <person name="St-Onge C."/>
            <person name="Giorgi J."/>
            <person name="Grigoriev I.V."/>
            <person name="Roux C."/>
            <person name="Martin F.M."/>
            <person name="Corradi N."/>
        </authorList>
    </citation>
    <scope>NUCLEOTIDE SEQUENCE [LARGE SCALE GENOMIC DNA]</scope>
    <source>
        <strain evidence="6 7">A5</strain>
    </source>
</reference>
<dbReference type="AlphaFoldDB" id="A0A2N0NQM3"/>
<dbReference type="Proteomes" id="UP000232722">
    <property type="component" value="Unassembled WGS sequence"/>
</dbReference>
<protein>
    <recommendedName>
        <fullName evidence="5">BED-type domain-containing protein</fullName>
    </recommendedName>
</protein>
<evidence type="ECO:0000313" key="7">
    <source>
        <dbReference type="Proteomes" id="UP000232722"/>
    </source>
</evidence>
<gene>
    <name evidence="6" type="ORF">RhiirA5_385042</name>
</gene>
<dbReference type="VEuPathDB" id="FungiDB:RhiirA1_404961"/>
<dbReference type="Pfam" id="PF02892">
    <property type="entry name" value="zf-BED"/>
    <property type="match status" value="1"/>
</dbReference>
<feature type="compositionally biased region" description="Polar residues" evidence="4">
    <location>
        <begin position="1"/>
        <end position="10"/>
    </location>
</feature>
<keyword evidence="3" id="KW-0862">Zinc</keyword>
<keyword evidence="1" id="KW-0479">Metal-binding</keyword>
<dbReference type="GO" id="GO:0003677">
    <property type="term" value="F:DNA binding"/>
    <property type="evidence" value="ECO:0007669"/>
    <property type="project" value="InterPro"/>
</dbReference>
<evidence type="ECO:0000256" key="2">
    <source>
        <dbReference type="ARBA" id="ARBA00022771"/>
    </source>
</evidence>
<dbReference type="GO" id="GO:0008270">
    <property type="term" value="F:zinc ion binding"/>
    <property type="evidence" value="ECO:0007669"/>
    <property type="project" value="UniProtKB-KW"/>
</dbReference>
<sequence>MTETGESSVQKRPFIDNTELPAETPLPRKKTNNKGGPKFDEVWDYFIKGKEVNVGYYKATCHYCKKEWTRGKPATLKAHLANECLPCPENISEYWHDNLIENKINYTRNPLQIQTPPMQAKITQHFSSNAPLPFQVNDRIDRSLLKAW</sequence>
<comment type="caution">
    <text evidence="6">The sequence shown here is derived from an EMBL/GenBank/DDBJ whole genome shotgun (WGS) entry which is preliminary data.</text>
</comment>
<name>A0A2N0NQM3_9GLOM</name>
<proteinExistence type="predicted"/>
<evidence type="ECO:0000256" key="1">
    <source>
        <dbReference type="ARBA" id="ARBA00022723"/>
    </source>
</evidence>
<evidence type="ECO:0000313" key="6">
    <source>
        <dbReference type="EMBL" id="PKB96873.1"/>
    </source>
</evidence>
<dbReference type="VEuPathDB" id="FungiDB:RhiirFUN_022750"/>
<keyword evidence="2" id="KW-0863">Zinc-finger</keyword>
<feature type="domain" description="BED-type" evidence="5">
    <location>
        <begin position="40"/>
        <end position="84"/>
    </location>
</feature>
<feature type="region of interest" description="Disordered" evidence="4">
    <location>
        <begin position="1"/>
        <end position="34"/>
    </location>
</feature>
<evidence type="ECO:0000259" key="5">
    <source>
        <dbReference type="Pfam" id="PF02892"/>
    </source>
</evidence>
<evidence type="ECO:0000256" key="4">
    <source>
        <dbReference type="SAM" id="MobiDB-lite"/>
    </source>
</evidence>
<accession>A0A2N0NQM3</accession>
<organism evidence="6 7">
    <name type="scientific">Rhizophagus irregularis</name>
    <dbReference type="NCBI Taxonomy" id="588596"/>
    <lineage>
        <taxon>Eukaryota</taxon>
        <taxon>Fungi</taxon>
        <taxon>Fungi incertae sedis</taxon>
        <taxon>Mucoromycota</taxon>
        <taxon>Glomeromycotina</taxon>
        <taxon>Glomeromycetes</taxon>
        <taxon>Glomerales</taxon>
        <taxon>Glomeraceae</taxon>
        <taxon>Rhizophagus</taxon>
    </lineage>
</organism>
<dbReference type="EMBL" id="LLXJ01003571">
    <property type="protein sequence ID" value="PKB96873.1"/>
    <property type="molecule type" value="Genomic_DNA"/>
</dbReference>
<dbReference type="InterPro" id="IPR003656">
    <property type="entry name" value="Znf_BED"/>
</dbReference>
<evidence type="ECO:0000256" key="3">
    <source>
        <dbReference type="ARBA" id="ARBA00022833"/>
    </source>
</evidence>
<reference evidence="6 7" key="1">
    <citation type="submission" date="2016-04" db="EMBL/GenBank/DDBJ databases">
        <title>Genome analyses suggest a sexual origin of heterokaryosis in a supposedly ancient asexual fungus.</title>
        <authorList>
            <person name="Ropars J."/>
            <person name="Sedzielewska K."/>
            <person name="Noel J."/>
            <person name="Charron P."/>
            <person name="Farinelli L."/>
            <person name="Marton T."/>
            <person name="Kruger M."/>
            <person name="Pelin A."/>
            <person name="Brachmann A."/>
            <person name="Corradi N."/>
        </authorList>
    </citation>
    <scope>NUCLEOTIDE SEQUENCE [LARGE SCALE GENOMIC DNA]</scope>
    <source>
        <strain evidence="6 7">A5</strain>
    </source>
</reference>